<sequence>MGDKIKFDPKEFEDKISKFSTGGTDLSMDVTDSISETDIEPYTSFKTVQQSLSQFLGTYQSLIESDITQMKSIGAALVETDKRIGGKK</sequence>
<accession>A0AAQ3W9R9</accession>
<dbReference type="Pfam" id="PF17279">
    <property type="entry name" value="DUF5344"/>
    <property type="match status" value="1"/>
</dbReference>
<evidence type="ECO:0000313" key="1">
    <source>
        <dbReference type="EMBL" id="WYK01203.1"/>
    </source>
</evidence>
<dbReference type="InterPro" id="IPR046318">
    <property type="entry name" value="DUF5344"/>
</dbReference>
<reference evidence="1" key="1">
    <citation type="submission" date="2017-05" db="EMBL/GenBank/DDBJ databases">
        <authorList>
            <consortium name="The Broad Institute Genomics Platform"/>
            <consortium name="The Broad Institute Genomic Center for Infectious Diseases"/>
            <person name="Earl A."/>
            <person name="Manson A."/>
            <person name="Schwartman J."/>
            <person name="Gilmore M."/>
            <person name="Abouelleil A."/>
            <person name="Cao P."/>
            <person name="Chapman S."/>
            <person name="Cusick C."/>
            <person name="Shea T."/>
            <person name="Young S."/>
            <person name="Neafsey D."/>
            <person name="Nusbaum C."/>
            <person name="Birren B."/>
        </authorList>
    </citation>
    <scope>NUCLEOTIDE SEQUENCE</scope>
    <source>
        <strain evidence="1">7F3_DIV0205</strain>
    </source>
</reference>
<keyword evidence="2" id="KW-1185">Reference proteome</keyword>
<evidence type="ECO:0008006" key="3">
    <source>
        <dbReference type="Google" id="ProtNLM"/>
    </source>
</evidence>
<name>A0AAQ3W9R9_9ENTE</name>
<dbReference type="EMBL" id="CP147244">
    <property type="protein sequence ID" value="WYK01203.1"/>
    <property type="molecule type" value="Genomic_DNA"/>
</dbReference>
<proteinExistence type="predicted"/>
<protein>
    <recommendedName>
        <fullName evidence="3">Type VII secretion effector</fullName>
    </recommendedName>
</protein>
<evidence type="ECO:0000313" key="2">
    <source>
        <dbReference type="Proteomes" id="UP000194948"/>
    </source>
</evidence>
<reference evidence="1" key="2">
    <citation type="submission" date="2024-03" db="EMBL/GenBank/DDBJ databases">
        <title>The Genome Sequence of Enterococcus sp. DIV0205d.</title>
        <authorList>
            <consortium name="The Broad Institute Genomics Platform"/>
            <consortium name="The Broad Institute Microbial Omics Core"/>
            <consortium name="The Broad Institute Genomic Center for Infectious Diseases"/>
            <person name="Earl A."/>
            <person name="Manson A."/>
            <person name="Gilmore M."/>
            <person name="Schwartman J."/>
            <person name="Shea T."/>
            <person name="Abouelleil A."/>
            <person name="Cao P."/>
            <person name="Chapman S."/>
            <person name="Cusick C."/>
            <person name="Young S."/>
            <person name="Neafsey D."/>
            <person name="Nusbaum C."/>
            <person name="Birren B."/>
        </authorList>
    </citation>
    <scope>NUCLEOTIDE SEQUENCE</scope>
    <source>
        <strain evidence="1">7F3_DIV0205</strain>
    </source>
</reference>
<dbReference type="AlphaFoldDB" id="A0AAQ3W9R9"/>
<dbReference type="RefSeq" id="WP_086314727.1">
    <property type="nucleotide sequence ID" value="NZ_CP147244.1"/>
</dbReference>
<dbReference type="InterPro" id="IPR021477">
    <property type="entry name" value="TVIIS_effector_SACOL2603_fam"/>
</dbReference>
<dbReference type="NCBIfam" id="TIGR04197">
    <property type="entry name" value="T7SS_SACOL2603"/>
    <property type="match status" value="1"/>
</dbReference>
<gene>
    <name evidence="1" type="ORF">A5821_002340</name>
</gene>
<organism evidence="1 2">
    <name type="scientific">Candidatus Enterococcus palustris</name>
    <dbReference type="NCBI Taxonomy" id="1834189"/>
    <lineage>
        <taxon>Bacteria</taxon>
        <taxon>Bacillati</taxon>
        <taxon>Bacillota</taxon>
        <taxon>Bacilli</taxon>
        <taxon>Lactobacillales</taxon>
        <taxon>Enterococcaceae</taxon>
        <taxon>Enterococcus</taxon>
    </lineage>
</organism>
<dbReference type="Proteomes" id="UP000194948">
    <property type="component" value="Chromosome"/>
</dbReference>